<evidence type="ECO:0000313" key="2">
    <source>
        <dbReference type="Proteomes" id="UP001324427"/>
    </source>
</evidence>
<name>A0AAV9J9G5_9PEZI</name>
<sequence length="323" mass="36708">MQRIYVHKLPKTRKERAERRDCARQHATLYRQQVAFKPRCSALLSKIPSNFVTAGNTPGIVAIGNEFEGDLAPWSRLNGDRPWGIDRLARSLGYERWCVDRKRNDASPYVIIMKAVIQASYRISGLDLGHLEAGVPPRLFKLPTDSGMAYLSLKTLRLTLSPELGYLGASGYQPDHWNFNKKVEDLTQLFHFLAAAENLETLSLTIDSLSIPQGFHQLTFKVLAGHLFGVLVPRLRELELVGHHVTLEDLRNFIKVRKETLRSVKLTRVREYGADYQPWLSVILAHLGQTRDRRQVEIVDSYNGDAWVSDYARRSGLYPAADA</sequence>
<dbReference type="AlphaFoldDB" id="A0AAV9J9G5"/>
<proteinExistence type="predicted"/>
<accession>A0AAV9J9G5</accession>
<keyword evidence="2" id="KW-1185">Reference proteome</keyword>
<protein>
    <submittedName>
        <fullName evidence="1">Uncharacterized protein</fullName>
    </submittedName>
</protein>
<gene>
    <name evidence="1" type="ORF">LTR36_007448</name>
</gene>
<comment type="caution">
    <text evidence="1">The sequence shown here is derived from an EMBL/GenBank/DDBJ whole genome shotgun (WGS) entry which is preliminary data.</text>
</comment>
<dbReference type="EMBL" id="JAVFHQ010000049">
    <property type="protein sequence ID" value="KAK4541739.1"/>
    <property type="molecule type" value="Genomic_DNA"/>
</dbReference>
<dbReference type="Proteomes" id="UP001324427">
    <property type="component" value="Unassembled WGS sequence"/>
</dbReference>
<organism evidence="1 2">
    <name type="scientific">Oleoguttula mirabilis</name>
    <dbReference type="NCBI Taxonomy" id="1507867"/>
    <lineage>
        <taxon>Eukaryota</taxon>
        <taxon>Fungi</taxon>
        <taxon>Dikarya</taxon>
        <taxon>Ascomycota</taxon>
        <taxon>Pezizomycotina</taxon>
        <taxon>Dothideomycetes</taxon>
        <taxon>Dothideomycetidae</taxon>
        <taxon>Mycosphaerellales</taxon>
        <taxon>Teratosphaeriaceae</taxon>
        <taxon>Oleoguttula</taxon>
    </lineage>
</organism>
<evidence type="ECO:0000313" key="1">
    <source>
        <dbReference type="EMBL" id="KAK4541739.1"/>
    </source>
</evidence>
<reference evidence="1 2" key="1">
    <citation type="submission" date="2021-11" db="EMBL/GenBank/DDBJ databases">
        <title>Black yeast isolated from Biological Soil Crust.</title>
        <authorList>
            <person name="Kurbessoian T."/>
        </authorList>
    </citation>
    <scope>NUCLEOTIDE SEQUENCE [LARGE SCALE GENOMIC DNA]</scope>
    <source>
        <strain evidence="1 2">CCFEE 5522</strain>
    </source>
</reference>